<reference evidence="3" key="1">
    <citation type="journal article" date="2019" name="Int. J. Syst. Evol. Microbiol.">
        <title>The Global Catalogue of Microorganisms (GCM) 10K type strain sequencing project: providing services to taxonomists for standard genome sequencing and annotation.</title>
        <authorList>
            <consortium name="The Broad Institute Genomics Platform"/>
            <consortium name="The Broad Institute Genome Sequencing Center for Infectious Disease"/>
            <person name="Wu L."/>
            <person name="Ma J."/>
        </authorList>
    </citation>
    <scope>NUCLEOTIDE SEQUENCE [LARGE SCALE GENOMIC DNA]</scope>
    <source>
        <strain evidence="3">JCM 16211</strain>
    </source>
</reference>
<keyword evidence="3" id="KW-1185">Reference proteome</keyword>
<dbReference type="SUPFAM" id="SSF55729">
    <property type="entry name" value="Acyl-CoA N-acyltransferases (Nat)"/>
    <property type="match status" value="1"/>
</dbReference>
<dbReference type="EMBL" id="BAAAFM010000008">
    <property type="protein sequence ID" value="GAA0213180.1"/>
    <property type="molecule type" value="Genomic_DNA"/>
</dbReference>
<dbReference type="Proteomes" id="UP001501221">
    <property type="component" value="Unassembled WGS sequence"/>
</dbReference>
<feature type="transmembrane region" description="Helical" evidence="1">
    <location>
        <begin position="253"/>
        <end position="275"/>
    </location>
</feature>
<keyword evidence="1" id="KW-0812">Transmembrane</keyword>
<feature type="transmembrane region" description="Helical" evidence="1">
    <location>
        <begin position="228"/>
        <end position="247"/>
    </location>
</feature>
<dbReference type="RefSeq" id="WP_343989975.1">
    <property type="nucleotide sequence ID" value="NZ_BAAAFM010000008.1"/>
</dbReference>
<dbReference type="Gene3D" id="3.40.630.30">
    <property type="match status" value="1"/>
</dbReference>
<proteinExistence type="predicted"/>
<keyword evidence="1" id="KW-0472">Membrane</keyword>
<dbReference type="InterPro" id="IPR016181">
    <property type="entry name" value="Acyl_CoA_acyltransferase"/>
</dbReference>
<evidence type="ECO:0000313" key="2">
    <source>
        <dbReference type="EMBL" id="GAA0213180.1"/>
    </source>
</evidence>
<protein>
    <recommendedName>
        <fullName evidence="4">N-acetyltransferase domain-containing protein</fullName>
    </recommendedName>
</protein>
<sequence>MKTSINIRQATKDDLTEVLAIANQWSLGELSDSEAEDGFLVSAFVLEQYEDYLANAEYFYVAEVEGRIEAFLLAYESESIDPSELTNTLLRCNLVESFILIKQICVRRDSSNTKGCAASLYDYIHQQQPDKSNLAAVVLEPLNKRSIKFHERCGFYKLCDITPPADKDGQIRLRGIWYRPPKNNQEHCPALRFQSTVESKVPLDTLNTRQEIASSLYTHEDNLNWTKLGLLVTFMFALATAFNHLMGKSSEELGVVGIFTGIMVIIIGHVIIELFKKKIDSGLNYLQQHKMSVKKLDVLIQAQYPNCPSILNGNKEISGQSATAKGMKWIPLICRVGWWGMTLALIGRLFNLF</sequence>
<evidence type="ECO:0008006" key="4">
    <source>
        <dbReference type="Google" id="ProtNLM"/>
    </source>
</evidence>
<organism evidence="2 3">
    <name type="scientific">Kangiella japonica</name>
    <dbReference type="NCBI Taxonomy" id="647384"/>
    <lineage>
        <taxon>Bacteria</taxon>
        <taxon>Pseudomonadati</taxon>
        <taxon>Pseudomonadota</taxon>
        <taxon>Gammaproteobacteria</taxon>
        <taxon>Kangiellales</taxon>
        <taxon>Kangiellaceae</taxon>
        <taxon>Kangiella</taxon>
    </lineage>
</organism>
<name>A0ABP3CR24_9GAMM</name>
<comment type="caution">
    <text evidence="2">The sequence shown here is derived from an EMBL/GenBank/DDBJ whole genome shotgun (WGS) entry which is preliminary data.</text>
</comment>
<accession>A0ABP3CR24</accession>
<keyword evidence="1" id="KW-1133">Transmembrane helix</keyword>
<gene>
    <name evidence="2" type="ORF">GCM10009123_20570</name>
</gene>
<evidence type="ECO:0000313" key="3">
    <source>
        <dbReference type="Proteomes" id="UP001501221"/>
    </source>
</evidence>
<evidence type="ECO:0000256" key="1">
    <source>
        <dbReference type="SAM" id="Phobius"/>
    </source>
</evidence>